<comment type="catalytic activity">
    <reaction evidence="12">
        <text>L-seryl-[protein] + ATP = O-phospho-L-seryl-[protein] + ADP + H(+)</text>
        <dbReference type="Rhea" id="RHEA:17989"/>
        <dbReference type="Rhea" id="RHEA-COMP:9863"/>
        <dbReference type="Rhea" id="RHEA-COMP:11604"/>
        <dbReference type="ChEBI" id="CHEBI:15378"/>
        <dbReference type="ChEBI" id="CHEBI:29999"/>
        <dbReference type="ChEBI" id="CHEBI:30616"/>
        <dbReference type="ChEBI" id="CHEBI:83421"/>
        <dbReference type="ChEBI" id="CHEBI:456216"/>
        <dbReference type="EC" id="2.7.11.1"/>
    </reaction>
</comment>
<keyword evidence="4" id="KW-0808">Transferase</keyword>
<evidence type="ECO:0000256" key="1">
    <source>
        <dbReference type="ARBA" id="ARBA00001946"/>
    </source>
</evidence>
<gene>
    <name evidence="16" type="primary">BRSK2_3</name>
    <name evidence="16" type="ORF">CHARACLAT_024651</name>
</gene>
<comment type="caution">
    <text evidence="16">The sequence shown here is derived from an EMBL/GenBank/DDBJ whole genome shotgun (WGS) entry which is preliminary data.</text>
</comment>
<comment type="catalytic activity">
    <reaction evidence="13">
        <text>L-threonyl-[tau protein] + ATP = O-phospho-L-threonyl-[tau protein] + ADP + H(+)</text>
        <dbReference type="Rhea" id="RHEA:53904"/>
        <dbReference type="Rhea" id="RHEA-COMP:13703"/>
        <dbReference type="Rhea" id="RHEA-COMP:13704"/>
        <dbReference type="ChEBI" id="CHEBI:15378"/>
        <dbReference type="ChEBI" id="CHEBI:30013"/>
        <dbReference type="ChEBI" id="CHEBI:30616"/>
        <dbReference type="ChEBI" id="CHEBI:61977"/>
        <dbReference type="ChEBI" id="CHEBI:456216"/>
        <dbReference type="EC" id="2.7.11.26"/>
    </reaction>
</comment>
<dbReference type="GO" id="GO:0016301">
    <property type="term" value="F:kinase activity"/>
    <property type="evidence" value="ECO:0007669"/>
    <property type="project" value="UniProtKB-KW"/>
</dbReference>
<keyword evidence="17" id="KW-1185">Reference proteome</keyword>
<keyword evidence="6" id="KW-0547">Nucleotide-binding</keyword>
<comment type="catalytic activity">
    <reaction evidence="11">
        <text>L-seryl-[tau protein] + ATP = O-phospho-L-seryl-[tau protein] + ADP + H(+)</text>
        <dbReference type="Rhea" id="RHEA:12801"/>
        <dbReference type="Rhea" id="RHEA-COMP:13701"/>
        <dbReference type="Rhea" id="RHEA-COMP:13702"/>
        <dbReference type="ChEBI" id="CHEBI:15378"/>
        <dbReference type="ChEBI" id="CHEBI:29999"/>
        <dbReference type="ChEBI" id="CHEBI:30616"/>
        <dbReference type="ChEBI" id="CHEBI:83421"/>
        <dbReference type="ChEBI" id="CHEBI:456216"/>
        <dbReference type="EC" id="2.7.11.26"/>
    </reaction>
</comment>
<reference evidence="16 17" key="1">
    <citation type="submission" date="2021-06" db="EMBL/GenBank/DDBJ databases">
        <authorList>
            <person name="Palmer J.M."/>
        </authorList>
    </citation>
    <scope>NUCLEOTIDE SEQUENCE [LARGE SCALE GENOMIC DNA]</scope>
    <source>
        <strain evidence="16 17">CL_MEX2019</strain>
        <tissue evidence="16">Muscle</tissue>
    </source>
</reference>
<dbReference type="SUPFAM" id="SSF56112">
    <property type="entry name" value="Protein kinase-like (PK-like)"/>
    <property type="match status" value="1"/>
</dbReference>
<evidence type="ECO:0000256" key="13">
    <source>
        <dbReference type="ARBA" id="ARBA00048878"/>
    </source>
</evidence>
<dbReference type="CDD" id="cd14340">
    <property type="entry name" value="UBA_BRSK"/>
    <property type="match status" value="1"/>
</dbReference>
<proteinExistence type="inferred from homology"/>
<dbReference type="InterPro" id="IPR048622">
    <property type="entry name" value="BRSK1_2-like_UBA"/>
</dbReference>
<feature type="compositionally biased region" description="Basic and acidic residues" evidence="14">
    <location>
        <begin position="174"/>
        <end position="195"/>
    </location>
</feature>
<evidence type="ECO:0000256" key="12">
    <source>
        <dbReference type="ARBA" id="ARBA00048679"/>
    </source>
</evidence>
<dbReference type="PANTHER" id="PTHR24346">
    <property type="entry name" value="MAP/MICROTUBULE AFFINITY-REGULATING KINASE"/>
    <property type="match status" value="1"/>
</dbReference>
<feature type="non-terminal residue" evidence="16">
    <location>
        <position position="270"/>
    </location>
</feature>
<dbReference type="Pfam" id="PF21115">
    <property type="entry name" value="UBA_BRSK"/>
    <property type="match status" value="1"/>
</dbReference>
<evidence type="ECO:0000256" key="8">
    <source>
        <dbReference type="ARBA" id="ARBA00022840"/>
    </source>
</evidence>
<evidence type="ECO:0000256" key="14">
    <source>
        <dbReference type="SAM" id="MobiDB-lite"/>
    </source>
</evidence>
<evidence type="ECO:0000256" key="11">
    <source>
        <dbReference type="ARBA" id="ARBA00048291"/>
    </source>
</evidence>
<keyword evidence="3" id="KW-0723">Serine/threonine-protein kinase</keyword>
<keyword evidence="8" id="KW-0067">ATP-binding</keyword>
<feature type="domain" description="UBA" evidence="15">
    <location>
        <begin position="126"/>
        <end position="168"/>
    </location>
</feature>
<comment type="cofactor">
    <cofactor evidence="1">
        <name>Mg(2+)</name>
        <dbReference type="ChEBI" id="CHEBI:18420"/>
    </cofactor>
</comment>
<comment type="catalytic activity">
    <reaction evidence="10">
        <text>L-threonyl-[protein] + ATP = O-phospho-L-threonyl-[protein] + ADP + H(+)</text>
        <dbReference type="Rhea" id="RHEA:46608"/>
        <dbReference type="Rhea" id="RHEA-COMP:11060"/>
        <dbReference type="Rhea" id="RHEA-COMP:11605"/>
        <dbReference type="ChEBI" id="CHEBI:15378"/>
        <dbReference type="ChEBI" id="CHEBI:30013"/>
        <dbReference type="ChEBI" id="CHEBI:30616"/>
        <dbReference type="ChEBI" id="CHEBI:61977"/>
        <dbReference type="ChEBI" id="CHEBI:456216"/>
        <dbReference type="EC" id="2.7.11.1"/>
    </reaction>
</comment>
<name>A0ABU7EWE5_9TELE</name>
<evidence type="ECO:0000256" key="9">
    <source>
        <dbReference type="ARBA" id="ARBA00022842"/>
    </source>
</evidence>
<sequence length="270" mass="30891">MHVATVERKNSLLTGRNLQQNQNQNQAQCERAAICHDRLGGALPFDDDNLRNLLEKVKLGVFHMPHFIPPDCQNLLRGMIEVDATKRLTLEQIQKHTWYLAGKNEPEPEQPVPRKVAIRMLGSPEEIDPDALESMHSLGCFRDKEKLTKDLLSEDDNQEKMIYFLLLDRKERYPSHEDQNLPPRNEIDPPRKRVDSPMLSRHGKRRPERKSMEVLTVTEGGSPVPVRRAIDMATHGQSKSVFSKSLDITNANSSKEERYCSAPFPICSVH</sequence>
<feature type="region of interest" description="Disordered" evidence="14">
    <location>
        <begin position="174"/>
        <end position="212"/>
    </location>
</feature>
<organism evidence="16 17">
    <name type="scientific">Characodon lateralis</name>
    <dbReference type="NCBI Taxonomy" id="208331"/>
    <lineage>
        <taxon>Eukaryota</taxon>
        <taxon>Metazoa</taxon>
        <taxon>Chordata</taxon>
        <taxon>Craniata</taxon>
        <taxon>Vertebrata</taxon>
        <taxon>Euteleostomi</taxon>
        <taxon>Actinopterygii</taxon>
        <taxon>Neopterygii</taxon>
        <taxon>Teleostei</taxon>
        <taxon>Neoteleostei</taxon>
        <taxon>Acanthomorphata</taxon>
        <taxon>Ovalentaria</taxon>
        <taxon>Atherinomorphae</taxon>
        <taxon>Cyprinodontiformes</taxon>
        <taxon>Goodeidae</taxon>
        <taxon>Characodon</taxon>
    </lineage>
</organism>
<dbReference type="InterPro" id="IPR011009">
    <property type="entry name" value="Kinase-like_dom_sf"/>
</dbReference>
<evidence type="ECO:0000256" key="10">
    <source>
        <dbReference type="ARBA" id="ARBA00047899"/>
    </source>
</evidence>
<evidence type="ECO:0000313" key="16">
    <source>
        <dbReference type="EMBL" id="MED6291533.1"/>
    </source>
</evidence>
<protein>
    <submittedName>
        <fullName evidence="16">Serine/threonine-protein kinase brsk2</fullName>
    </submittedName>
</protein>
<evidence type="ECO:0000256" key="4">
    <source>
        <dbReference type="ARBA" id="ARBA00022679"/>
    </source>
</evidence>
<accession>A0ABU7EWE5</accession>
<keyword evidence="9" id="KW-0460">Magnesium</keyword>
<dbReference type="InterPro" id="IPR015940">
    <property type="entry name" value="UBA"/>
</dbReference>
<comment type="similarity">
    <text evidence="2">Belongs to the protein kinase superfamily. CAMK Ser/Thr protein kinase family. SNF1 subfamily.</text>
</comment>
<dbReference type="Gene3D" id="1.10.510.10">
    <property type="entry name" value="Transferase(Phosphotransferase) domain 1"/>
    <property type="match status" value="1"/>
</dbReference>
<evidence type="ECO:0000313" key="17">
    <source>
        <dbReference type="Proteomes" id="UP001352852"/>
    </source>
</evidence>
<keyword evidence="7 16" id="KW-0418">Kinase</keyword>
<evidence type="ECO:0000256" key="5">
    <source>
        <dbReference type="ARBA" id="ARBA00022723"/>
    </source>
</evidence>
<evidence type="ECO:0000256" key="2">
    <source>
        <dbReference type="ARBA" id="ARBA00006234"/>
    </source>
</evidence>
<evidence type="ECO:0000256" key="6">
    <source>
        <dbReference type="ARBA" id="ARBA00022741"/>
    </source>
</evidence>
<evidence type="ECO:0000256" key="7">
    <source>
        <dbReference type="ARBA" id="ARBA00022777"/>
    </source>
</evidence>
<evidence type="ECO:0000259" key="15">
    <source>
        <dbReference type="PROSITE" id="PS50030"/>
    </source>
</evidence>
<dbReference type="PROSITE" id="PS50030">
    <property type="entry name" value="UBA"/>
    <property type="match status" value="1"/>
</dbReference>
<evidence type="ECO:0000256" key="3">
    <source>
        <dbReference type="ARBA" id="ARBA00022527"/>
    </source>
</evidence>
<dbReference type="PANTHER" id="PTHR24346:SF108">
    <property type="entry name" value="BR SERINE_THREONINE KINASE 1"/>
    <property type="match status" value="1"/>
</dbReference>
<dbReference type="Proteomes" id="UP001352852">
    <property type="component" value="Unassembled WGS sequence"/>
</dbReference>
<dbReference type="EMBL" id="JAHUTJ010068323">
    <property type="protein sequence ID" value="MED6291533.1"/>
    <property type="molecule type" value="Genomic_DNA"/>
</dbReference>
<keyword evidence="5" id="KW-0479">Metal-binding</keyword>